<dbReference type="InterPro" id="IPR020588">
    <property type="entry name" value="RecA_ATP-bd"/>
</dbReference>
<dbReference type="SMART" id="SM00382">
    <property type="entry name" value="AAA"/>
    <property type="match status" value="1"/>
</dbReference>
<evidence type="ECO:0000256" key="3">
    <source>
        <dbReference type="ARBA" id="ARBA00022741"/>
    </source>
</evidence>
<evidence type="ECO:0000256" key="1">
    <source>
        <dbReference type="ARBA" id="ARBA00006876"/>
    </source>
</evidence>
<dbReference type="InterPro" id="IPR013632">
    <property type="entry name" value="Rad51_C"/>
</dbReference>
<dbReference type="GeneID" id="11970555"/>
<reference evidence="11 12" key="1">
    <citation type="journal article" date="2012" name="J. Bacteriol.">
        <title>Complete genome sequence of a thermophilic methanogen, Methanocella conradii HZ254, isolated from Chinese rice field soil.</title>
        <authorList>
            <person name="Lu Z."/>
            <person name="Lu Y."/>
        </authorList>
    </citation>
    <scope>NUCLEOTIDE SEQUENCE [LARGE SCALE GENOMIC DNA]</scope>
    <source>
        <strain evidence="12">DSM 24694 / JCM 17849 / CGMCC 1.5162 / HZ254</strain>
    </source>
</reference>
<evidence type="ECO:0000256" key="4">
    <source>
        <dbReference type="ARBA" id="ARBA00022763"/>
    </source>
</evidence>
<evidence type="ECO:0000256" key="9">
    <source>
        <dbReference type="HAMAP-Rule" id="MF_00350"/>
    </source>
</evidence>
<keyword evidence="12" id="KW-1185">Reference proteome</keyword>
<dbReference type="Gene3D" id="3.40.50.300">
    <property type="entry name" value="P-loop containing nucleotide triphosphate hydrolases"/>
    <property type="match status" value="1"/>
</dbReference>
<evidence type="ECO:0000313" key="12">
    <source>
        <dbReference type="Proteomes" id="UP000005233"/>
    </source>
</evidence>
<dbReference type="PRINTS" id="PR01874">
    <property type="entry name" value="DNAREPAIRADA"/>
</dbReference>
<dbReference type="OrthoDB" id="17644at2157"/>
<dbReference type="PANTHER" id="PTHR22942:SF47">
    <property type="entry name" value="DNA REPAIR AND RECOMBINATION PROTEIN RADB"/>
    <property type="match status" value="1"/>
</dbReference>
<sequence>MATNERLIKRLPTGSKALDGLLGGGFEAGTISQLFGEPASGKTNICLQLAVNTLRSGKRVIYIDTEGFSVERFSQIAGEDAERLARGLLHFQPTSFEEQYAAIKETEKIAGQNVGLIILDSATAFYRLELESKDSMLLKRELANQVTALLGIARKHDIAVVITNQIYMDVDKDELRAVGGNMLEHISKAIVQLSRTGMGTRLAVLRKHRSMAEGQTAEFRITATGVE</sequence>
<evidence type="ECO:0000259" key="10">
    <source>
        <dbReference type="PROSITE" id="PS50162"/>
    </source>
</evidence>
<comment type="similarity">
    <text evidence="1 9">Belongs to the eukaryotic RecA-like protein family. RadB subfamily.</text>
</comment>
<evidence type="ECO:0000313" key="11">
    <source>
        <dbReference type="EMBL" id="AFC99426.1"/>
    </source>
</evidence>
<dbReference type="AlphaFoldDB" id="H8I6V6"/>
<dbReference type="STRING" id="1041930.Mtc_0662"/>
<keyword evidence="6 9" id="KW-0238">DNA-binding</keyword>
<evidence type="ECO:0000256" key="2">
    <source>
        <dbReference type="ARBA" id="ARBA00018143"/>
    </source>
</evidence>
<keyword evidence="4 9" id="KW-0227">DNA damage</keyword>
<dbReference type="HAMAP" id="MF_00350">
    <property type="entry name" value="RadB"/>
    <property type="match status" value="1"/>
</dbReference>
<dbReference type="PANTHER" id="PTHR22942">
    <property type="entry name" value="RECA/RAD51/RADA DNA STRAND-PAIRING FAMILY MEMBER"/>
    <property type="match status" value="1"/>
</dbReference>
<dbReference type="EMBL" id="CP003243">
    <property type="protein sequence ID" value="AFC99426.1"/>
    <property type="molecule type" value="Genomic_DNA"/>
</dbReference>
<dbReference type="SUPFAM" id="SSF52540">
    <property type="entry name" value="P-loop containing nucleoside triphosphate hydrolases"/>
    <property type="match status" value="1"/>
</dbReference>
<keyword evidence="7 9" id="KW-0233">DNA recombination</keyword>
<name>H8I6V6_METCZ</name>
<dbReference type="RefSeq" id="WP_014405265.1">
    <property type="nucleotide sequence ID" value="NC_017034.1"/>
</dbReference>
<evidence type="ECO:0000256" key="6">
    <source>
        <dbReference type="ARBA" id="ARBA00023125"/>
    </source>
</evidence>
<dbReference type="CDD" id="cd01394">
    <property type="entry name" value="archRadB"/>
    <property type="match status" value="1"/>
</dbReference>
<evidence type="ECO:0000256" key="7">
    <source>
        <dbReference type="ARBA" id="ARBA00023172"/>
    </source>
</evidence>
<dbReference type="NCBIfam" id="TIGR02237">
    <property type="entry name" value="recomb_radB"/>
    <property type="match status" value="1"/>
</dbReference>
<comment type="function">
    <text evidence="8 9">Involved in DNA repair and in homologous recombination. May regulate the cleavage reactions of the branch-structured DNA. Has a very weak ATPase activity that is not stimulated by DNA. Binds DNA but does not promote DNA strands exchange.</text>
</comment>
<protein>
    <recommendedName>
        <fullName evidence="2 9">DNA repair and recombination protein RadB</fullName>
    </recommendedName>
</protein>
<dbReference type="GO" id="GO:0140664">
    <property type="term" value="F:ATP-dependent DNA damage sensor activity"/>
    <property type="evidence" value="ECO:0007669"/>
    <property type="project" value="InterPro"/>
</dbReference>
<gene>
    <name evidence="9 11" type="primary">radB</name>
    <name evidence="11" type="ordered locus">Mtc_0662</name>
</gene>
<evidence type="ECO:0000256" key="8">
    <source>
        <dbReference type="ARBA" id="ARBA00024641"/>
    </source>
</evidence>
<dbReference type="KEGG" id="mez:Mtc_0662"/>
<dbReference type="PIRSF" id="PIRSF003336">
    <property type="entry name" value="RadB"/>
    <property type="match status" value="1"/>
</dbReference>
<evidence type="ECO:0000256" key="5">
    <source>
        <dbReference type="ARBA" id="ARBA00022840"/>
    </source>
</evidence>
<dbReference type="GO" id="GO:0006310">
    <property type="term" value="P:DNA recombination"/>
    <property type="evidence" value="ECO:0007669"/>
    <property type="project" value="UniProtKB-UniRule"/>
</dbReference>
<feature type="domain" description="RecA family profile 1" evidence="10">
    <location>
        <begin position="7"/>
        <end position="166"/>
    </location>
</feature>
<dbReference type="PROSITE" id="PS50162">
    <property type="entry name" value="RECA_2"/>
    <property type="match status" value="1"/>
</dbReference>
<dbReference type="InterPro" id="IPR003593">
    <property type="entry name" value="AAA+_ATPase"/>
</dbReference>
<dbReference type="GO" id="GO:0005524">
    <property type="term" value="F:ATP binding"/>
    <property type="evidence" value="ECO:0007669"/>
    <property type="project" value="UniProtKB-UniRule"/>
</dbReference>
<dbReference type="eggNOG" id="arCOG00417">
    <property type="taxonomic scope" value="Archaea"/>
</dbReference>
<dbReference type="Proteomes" id="UP000005233">
    <property type="component" value="Chromosome"/>
</dbReference>
<accession>H8I6V6</accession>
<dbReference type="GO" id="GO:0003684">
    <property type="term" value="F:damaged DNA binding"/>
    <property type="evidence" value="ECO:0007669"/>
    <property type="project" value="UniProtKB-UniRule"/>
</dbReference>
<proteinExistence type="inferred from homology"/>
<keyword evidence="5 9" id="KW-0067">ATP-binding</keyword>
<organism evidence="11 12">
    <name type="scientific">Methanocella conradii (strain DSM 24694 / JCM 17849 / CGMCC 1.5162 / HZ254)</name>
    <dbReference type="NCBI Taxonomy" id="1041930"/>
    <lineage>
        <taxon>Archaea</taxon>
        <taxon>Methanobacteriati</taxon>
        <taxon>Methanobacteriota</taxon>
        <taxon>Stenosarchaea group</taxon>
        <taxon>Methanomicrobia</taxon>
        <taxon>Methanocellales</taxon>
        <taxon>Methanocellaceae</taxon>
        <taxon>Methanocella</taxon>
    </lineage>
</organism>
<dbReference type="HOGENOM" id="CLU_041732_2_0_2"/>
<dbReference type="InterPro" id="IPR027417">
    <property type="entry name" value="P-loop_NTPase"/>
</dbReference>
<dbReference type="InterPro" id="IPR011939">
    <property type="entry name" value="DNA_repair_and_recomb_RadB"/>
</dbReference>
<dbReference type="GO" id="GO:0006281">
    <property type="term" value="P:DNA repair"/>
    <property type="evidence" value="ECO:0007669"/>
    <property type="project" value="UniProtKB-UniRule"/>
</dbReference>
<keyword evidence="3 9" id="KW-0547">Nucleotide-binding</keyword>
<dbReference type="Pfam" id="PF08423">
    <property type="entry name" value="Rad51"/>
    <property type="match status" value="1"/>
</dbReference>